<proteinExistence type="predicted"/>
<dbReference type="EMBL" id="GBXM01073249">
    <property type="protein sequence ID" value="JAH35328.1"/>
    <property type="molecule type" value="Transcribed_RNA"/>
</dbReference>
<evidence type="ECO:0000313" key="1">
    <source>
        <dbReference type="EMBL" id="JAH35328.1"/>
    </source>
</evidence>
<dbReference type="EMBL" id="GBXM01105593">
    <property type="protein sequence ID" value="JAH02984.1"/>
    <property type="molecule type" value="Transcribed_RNA"/>
</dbReference>
<dbReference type="AlphaFoldDB" id="A0A0E9S485"/>
<reference evidence="1" key="2">
    <citation type="journal article" date="2015" name="Fish Shellfish Immunol.">
        <title>Early steps in the European eel (Anguilla anguilla)-Vibrio vulnificus interaction in the gills: Role of the RtxA13 toxin.</title>
        <authorList>
            <person name="Callol A."/>
            <person name="Pajuelo D."/>
            <person name="Ebbesson L."/>
            <person name="Teles M."/>
            <person name="MacKenzie S."/>
            <person name="Amaro C."/>
        </authorList>
    </citation>
    <scope>NUCLEOTIDE SEQUENCE</scope>
</reference>
<reference evidence="1" key="1">
    <citation type="submission" date="2014-11" db="EMBL/GenBank/DDBJ databases">
        <authorList>
            <person name="Amaro Gonzalez C."/>
        </authorList>
    </citation>
    <scope>NUCLEOTIDE SEQUENCE</scope>
</reference>
<organism evidence="1">
    <name type="scientific">Anguilla anguilla</name>
    <name type="common">European freshwater eel</name>
    <name type="synonym">Muraena anguilla</name>
    <dbReference type="NCBI Taxonomy" id="7936"/>
    <lineage>
        <taxon>Eukaryota</taxon>
        <taxon>Metazoa</taxon>
        <taxon>Chordata</taxon>
        <taxon>Craniata</taxon>
        <taxon>Vertebrata</taxon>
        <taxon>Euteleostomi</taxon>
        <taxon>Actinopterygii</taxon>
        <taxon>Neopterygii</taxon>
        <taxon>Teleostei</taxon>
        <taxon>Anguilliformes</taxon>
        <taxon>Anguillidae</taxon>
        <taxon>Anguilla</taxon>
    </lineage>
</organism>
<name>A0A0E9S485_ANGAN</name>
<protein>
    <submittedName>
        <fullName evidence="1">Uncharacterized protein</fullName>
    </submittedName>
</protein>
<sequence>MCFVFTLVSLCLLLHFVYRSETIQ</sequence>
<accession>A0A0E9S485</accession>